<evidence type="ECO:0000313" key="22">
    <source>
        <dbReference type="EMBL" id="KIW96949.1"/>
    </source>
</evidence>
<dbReference type="HOGENOM" id="CLU_261741_0_0_1"/>
<dbReference type="InterPro" id="IPR020846">
    <property type="entry name" value="MFS_dom"/>
</dbReference>
<dbReference type="InterPro" id="IPR015931">
    <property type="entry name" value="Acnase/IPM_dHydase_lsu_aba_1/3"/>
</dbReference>
<dbReference type="InterPro" id="IPR000573">
    <property type="entry name" value="AconitaseA/IPMdHydase_ssu_swvl"/>
</dbReference>
<dbReference type="PRINTS" id="PR00415">
    <property type="entry name" value="ACONITASE"/>
</dbReference>
<dbReference type="GO" id="GO:0005739">
    <property type="term" value="C:mitochondrion"/>
    <property type="evidence" value="ECO:0007669"/>
    <property type="project" value="UniProtKB-SubCell"/>
</dbReference>
<evidence type="ECO:0000256" key="6">
    <source>
        <dbReference type="ARBA" id="ARBA00012022"/>
    </source>
</evidence>
<reference evidence="22" key="1">
    <citation type="submission" date="2015-01" db="EMBL/GenBank/DDBJ databases">
        <title>The Genome Sequence of Cladophialophora bantiana CBS 173.52.</title>
        <authorList>
            <consortium name="The Broad Institute Genomics Platform"/>
            <person name="Cuomo C."/>
            <person name="de Hoog S."/>
            <person name="Gorbushina A."/>
            <person name="Stielow B."/>
            <person name="Teixiera M."/>
            <person name="Abouelleil A."/>
            <person name="Chapman S.B."/>
            <person name="Priest M."/>
            <person name="Young S.K."/>
            <person name="Wortman J."/>
            <person name="Nusbaum C."/>
            <person name="Birren B."/>
        </authorList>
    </citation>
    <scope>NUCLEOTIDE SEQUENCE [LARGE SCALE GENOMIC DNA]</scope>
    <source>
        <strain evidence="22">CBS 173.52</strain>
    </source>
</reference>
<dbReference type="GO" id="GO:0019878">
    <property type="term" value="P:lysine biosynthetic process via aminoadipic acid"/>
    <property type="evidence" value="ECO:0007669"/>
    <property type="project" value="UniProtKB-UniRule"/>
</dbReference>
<comment type="similarity">
    <text evidence="5 18">Belongs to the aconitase/IPM isomerase family.</text>
</comment>
<dbReference type="Pfam" id="PF07690">
    <property type="entry name" value="MFS_1"/>
    <property type="match status" value="1"/>
</dbReference>
<organism evidence="22 23">
    <name type="scientific">Cladophialophora bantiana (strain ATCC 10958 / CBS 173.52 / CDC B-1940 / NIH 8579)</name>
    <name type="common">Xylohypha bantiana</name>
    <dbReference type="NCBI Taxonomy" id="1442370"/>
    <lineage>
        <taxon>Eukaryota</taxon>
        <taxon>Fungi</taxon>
        <taxon>Dikarya</taxon>
        <taxon>Ascomycota</taxon>
        <taxon>Pezizomycotina</taxon>
        <taxon>Eurotiomycetes</taxon>
        <taxon>Chaetothyriomycetidae</taxon>
        <taxon>Chaetothyriales</taxon>
        <taxon>Herpotrichiellaceae</taxon>
        <taxon>Cladophialophora</taxon>
    </lineage>
</organism>
<feature type="transmembrane region" description="Helical" evidence="20">
    <location>
        <begin position="145"/>
        <end position="167"/>
    </location>
</feature>
<dbReference type="GO" id="GO:0004409">
    <property type="term" value="F:homoaconitate hydratase activity"/>
    <property type="evidence" value="ECO:0007669"/>
    <property type="project" value="UniProtKB-UniRule"/>
</dbReference>
<dbReference type="SUPFAM" id="SSF52016">
    <property type="entry name" value="LeuD/IlvD-like"/>
    <property type="match status" value="1"/>
</dbReference>
<sequence length="1297" mass="141890">MGPTEVEISIESPDSKAVETKIEMLESASSSSQDLGFDVKATKKLIRKIDWTLLPFLALLYLLSFLDRTNIGNARLAGLEKDLGMSGLDYNVALAIFFPFYVLVEPLSNLMMKRTRPSIWIPSIMVTWAVCTTLMGLVQSFAGLLVARAALGIAEGGLFPGVTFYITMWYKRHECGLRMAIFFSAATAAGAFGGLLARGIVEMDGVGGKSGWSWLFILEGLLTFAIAIIAFWTMNDYPSTAKFLTPEEKHEVTRRLERDRSSLADEFDMKYCWDALKDWKIWVHMFITIGIYTPLYSVSLFLPTIVKTLGYTNETAQLMTVPPYIVACFCCITGGYAADKLKTRGLFMIGFNLSAILGLILLISSQNPHVKYAGCFFFVAGIYPNVPQGVAWNGNNIGGSVKRAVGIAMHVGFGNLGGAVSGFIYLSSDSPKFTKGHAILIGLLTMSTCLQVFMTTYLRRENARRNREYKSPDQYTDQDKAAERAKGDNATFFRYTFSLRLTRTGTSRAICLPIPARLTQSRSFRTTARRCQDVFHAQLEDSNAAAILLSLKTSSRVPQTLTEKIVQQYAVGLPRDKFVKSGDYVTIAPHHCMTHDNSWPVALKFMSIGASKLKNPKQVVMTLDHDVQNKSEKNLTKYRQIEEFAKKQGVDFYPAGRGIGHQIMVEEGYAWPGTLVVASDSHTNMYGGIGCLGTPVVRTDAASIWATGRTWWQIPPVAKVTFTGVLPKGVTGKDVIVALCGLFDKDDVLNHAIEFAGSEETLRSLPIDARLTIANMTTEWGALSGLFPMDPLLQGWLRSKATMSALDASEGRGVNERFSHARLDELFGNQLAADRDAQYAKYLYLDLSTLAPYVSGPNSVKVATPLKELEDQNIKVDKAYLVSCTNSRASDLAAAAKVFKAEAAKNDGKVPRVAEGVKFYIAAASLPEQQIAEDAGDWQTLIDAGAVTLPAGCGPCIGLGTGLLEPGEVGISATNRNFKGRMGSTEAKAYLASPEVVAASALSGKISGPGWYERPQGWSGVICGEGDGVKEEDRMITADEAFQKIINQLDSMIESAEETFGEGKSAEATSGPTEVYPGFPEKVEGEIVFCDADNINTDGIYPGKYTYQDNVPVEKMAEVCMENYDPKFSSIARPGDILVSGFNFGCGSSREQAATSILARKIPLVVAGSFGNIFSRNSINNGLMGLEVPKLIRRLRETFSDLNTPRPSTQVTEPMGNKEEQQSLDSPPPATTQPREKQLSRRTGWTLVWDVKKSQIEVTEGANGKRWTEKVGELPPNVQEIIAKGGLEKWVQKEIAA</sequence>
<protein>
    <recommendedName>
        <fullName evidence="7 18">Homoaconitase, mitochondrial</fullName>
        <ecNumber evidence="6 18">4.2.1.36</ecNumber>
    </recommendedName>
    <alternativeName>
        <fullName evidence="17 18">Homoaconitate hydratase</fullName>
    </alternativeName>
</protein>
<feature type="compositionally biased region" description="Polar residues" evidence="19">
    <location>
        <begin position="1200"/>
        <end position="1212"/>
    </location>
</feature>
<keyword evidence="23" id="KW-1185">Reference proteome</keyword>
<dbReference type="InterPro" id="IPR036008">
    <property type="entry name" value="Aconitase_4Fe-4S_dom"/>
</dbReference>
<dbReference type="FunFam" id="1.20.1250.20:FF:000068">
    <property type="entry name" value="MFS general substrate transporter"/>
    <property type="match status" value="1"/>
</dbReference>
<keyword evidence="9 18" id="KW-0479">Metal-binding</keyword>
<dbReference type="InterPro" id="IPR039386">
    <property type="entry name" value="Homoaconitase_swivel"/>
</dbReference>
<dbReference type="SUPFAM" id="SSF103473">
    <property type="entry name" value="MFS general substrate transporter"/>
    <property type="match status" value="1"/>
</dbReference>
<feature type="transmembrane region" description="Helical" evidence="20">
    <location>
        <begin position="90"/>
        <end position="107"/>
    </location>
</feature>
<dbReference type="PROSITE" id="PS00450">
    <property type="entry name" value="ACONITASE_1"/>
    <property type="match status" value="1"/>
</dbReference>
<keyword evidence="15 18" id="KW-0456">Lyase</keyword>
<dbReference type="Gene3D" id="3.20.19.10">
    <property type="entry name" value="Aconitase, domain 4"/>
    <property type="match status" value="1"/>
</dbReference>
<keyword evidence="10 18" id="KW-0809">Transit peptide</keyword>
<evidence type="ECO:0000256" key="9">
    <source>
        <dbReference type="ARBA" id="ARBA00022723"/>
    </source>
</evidence>
<dbReference type="Proteomes" id="UP000053789">
    <property type="component" value="Unassembled WGS sequence"/>
</dbReference>
<evidence type="ECO:0000256" key="14">
    <source>
        <dbReference type="ARBA" id="ARBA00023154"/>
    </source>
</evidence>
<evidence type="ECO:0000256" key="16">
    <source>
        <dbReference type="ARBA" id="ARBA00029338"/>
    </source>
</evidence>
<evidence type="ECO:0000256" key="11">
    <source>
        <dbReference type="ARBA" id="ARBA00023004"/>
    </source>
</evidence>
<evidence type="ECO:0000256" key="3">
    <source>
        <dbReference type="ARBA" id="ARBA00004173"/>
    </source>
</evidence>
<feature type="transmembrane region" description="Helical" evidence="20">
    <location>
        <begin position="407"/>
        <end position="426"/>
    </location>
</feature>
<dbReference type="Pfam" id="PF00694">
    <property type="entry name" value="Aconitase_C"/>
    <property type="match status" value="1"/>
</dbReference>
<dbReference type="PROSITE" id="PS50850">
    <property type="entry name" value="MFS"/>
    <property type="match status" value="1"/>
</dbReference>
<dbReference type="FunFam" id="1.20.1250.20:FF:000034">
    <property type="entry name" value="MFS general substrate transporter"/>
    <property type="match status" value="1"/>
</dbReference>
<evidence type="ECO:0000313" key="23">
    <source>
        <dbReference type="Proteomes" id="UP000053789"/>
    </source>
</evidence>
<dbReference type="NCBIfam" id="TIGR00139">
    <property type="entry name" value="h_aconitase"/>
    <property type="match status" value="1"/>
</dbReference>
<evidence type="ECO:0000256" key="20">
    <source>
        <dbReference type="SAM" id="Phobius"/>
    </source>
</evidence>
<dbReference type="PANTHER" id="PTHR43822:SF2">
    <property type="entry name" value="HOMOACONITASE, MITOCHONDRIAL"/>
    <property type="match status" value="1"/>
</dbReference>
<feature type="transmembrane region" description="Helical" evidence="20">
    <location>
        <begin position="281"/>
        <end position="301"/>
    </location>
</feature>
<dbReference type="PANTHER" id="PTHR43822">
    <property type="entry name" value="HOMOACONITASE, MITOCHONDRIAL-RELATED"/>
    <property type="match status" value="1"/>
</dbReference>
<dbReference type="InterPro" id="IPR018136">
    <property type="entry name" value="Aconitase_4Fe-4S_BS"/>
</dbReference>
<comment type="function">
    <text evidence="1 18">Catalyzes the reversible hydration of cis-homoaconitate to (2R,3S)-homoisocitrate, a step in the alpha-aminoadipate pathway for lysine biosynthesis.</text>
</comment>
<keyword evidence="8 18" id="KW-0028">Amino-acid biosynthesis</keyword>
<dbReference type="InterPro" id="IPR001030">
    <property type="entry name" value="Acoase/IPM_deHydtase_lsu_aba"/>
</dbReference>
<accession>A0A0D2IJM6</accession>
<evidence type="ECO:0000256" key="13">
    <source>
        <dbReference type="ARBA" id="ARBA00023128"/>
    </source>
</evidence>
<dbReference type="UniPathway" id="UPA00033">
    <property type="reaction ID" value="UER01027"/>
</dbReference>
<feature type="transmembrane region" description="Helical" evidence="20">
    <location>
        <begin position="345"/>
        <end position="363"/>
    </location>
</feature>
<comment type="subcellular location">
    <subcellularLocation>
        <location evidence="2">Membrane</location>
        <topology evidence="2">Multi-pass membrane protein</topology>
    </subcellularLocation>
    <subcellularLocation>
        <location evidence="3 18">Mitochondrion</location>
    </subcellularLocation>
</comment>
<dbReference type="GO" id="GO:0016020">
    <property type="term" value="C:membrane"/>
    <property type="evidence" value="ECO:0007669"/>
    <property type="project" value="UniProtKB-SubCell"/>
</dbReference>
<evidence type="ECO:0000259" key="21">
    <source>
        <dbReference type="PROSITE" id="PS50850"/>
    </source>
</evidence>
<evidence type="ECO:0000256" key="19">
    <source>
        <dbReference type="SAM" id="MobiDB-lite"/>
    </source>
</evidence>
<keyword evidence="13 18" id="KW-0496">Mitochondrion</keyword>
<feature type="transmembrane region" description="Helical" evidence="20">
    <location>
        <begin position="212"/>
        <end position="232"/>
    </location>
</feature>
<dbReference type="Gene3D" id="3.30.499.10">
    <property type="entry name" value="Aconitase, domain 3"/>
    <property type="match status" value="2"/>
</dbReference>
<evidence type="ECO:0000256" key="1">
    <source>
        <dbReference type="ARBA" id="ARBA00003422"/>
    </source>
</evidence>
<comment type="cofactor">
    <cofactor evidence="18">
        <name>[4Fe-4S] cluster</name>
        <dbReference type="ChEBI" id="CHEBI:49883"/>
    </cofactor>
    <text evidence="18">Binds 1 [4Fe-4S] cluster per subunit.</text>
</comment>
<feature type="region of interest" description="Disordered" evidence="19">
    <location>
        <begin position="1199"/>
        <end position="1240"/>
    </location>
</feature>
<keyword evidence="20" id="KW-1133">Transmembrane helix</keyword>
<comment type="catalytic activity">
    <reaction evidence="16 18">
        <text>(2R,3S)-homoisocitrate = cis-homoaconitate + H2O</text>
        <dbReference type="Rhea" id="RHEA:15485"/>
        <dbReference type="ChEBI" id="CHEBI:15377"/>
        <dbReference type="ChEBI" id="CHEBI:15404"/>
        <dbReference type="ChEBI" id="CHEBI:58174"/>
        <dbReference type="EC" id="4.2.1.36"/>
    </reaction>
</comment>
<gene>
    <name evidence="22" type="ORF">Z519_02340</name>
</gene>
<dbReference type="EC" id="4.2.1.36" evidence="6 18"/>
<keyword evidence="14 18" id="KW-0457">Lysine biosynthesis</keyword>
<dbReference type="OrthoDB" id="10262323at2759"/>
<evidence type="ECO:0000256" key="7">
    <source>
        <dbReference type="ARBA" id="ARBA00021560"/>
    </source>
</evidence>
<dbReference type="RefSeq" id="XP_016623618.1">
    <property type="nucleotide sequence ID" value="XM_016760097.1"/>
</dbReference>
<dbReference type="GeneID" id="27695268"/>
<dbReference type="CDD" id="cd01674">
    <property type="entry name" value="Homoaconitase_Swivel"/>
    <property type="match status" value="1"/>
</dbReference>
<proteinExistence type="inferred from homology"/>
<dbReference type="SUPFAM" id="SSF53732">
    <property type="entry name" value="Aconitase iron-sulfur domain"/>
    <property type="match status" value="1"/>
</dbReference>
<keyword evidence="12 18" id="KW-0411">Iron-sulfur</keyword>
<feature type="transmembrane region" description="Helical" evidence="20">
    <location>
        <begin position="321"/>
        <end position="338"/>
    </location>
</feature>
<evidence type="ECO:0000256" key="12">
    <source>
        <dbReference type="ARBA" id="ARBA00023014"/>
    </source>
</evidence>
<evidence type="ECO:0000256" key="15">
    <source>
        <dbReference type="ARBA" id="ARBA00023239"/>
    </source>
</evidence>
<dbReference type="VEuPathDB" id="FungiDB:Z519_02340"/>
<dbReference type="PROSITE" id="PS01244">
    <property type="entry name" value="ACONITASE_2"/>
    <property type="match status" value="1"/>
</dbReference>
<evidence type="ECO:0000256" key="8">
    <source>
        <dbReference type="ARBA" id="ARBA00022605"/>
    </source>
</evidence>
<evidence type="ECO:0000256" key="4">
    <source>
        <dbReference type="ARBA" id="ARBA00005106"/>
    </source>
</evidence>
<dbReference type="GO" id="GO:0022857">
    <property type="term" value="F:transmembrane transporter activity"/>
    <property type="evidence" value="ECO:0007669"/>
    <property type="project" value="InterPro"/>
</dbReference>
<dbReference type="InterPro" id="IPR050067">
    <property type="entry name" value="IPM_dehydratase_rel_enz"/>
</dbReference>
<evidence type="ECO:0000256" key="18">
    <source>
        <dbReference type="RuleBase" id="RU362038"/>
    </source>
</evidence>
<dbReference type="FunFam" id="3.30.499.10:FF:000016">
    <property type="entry name" value="Homoaconitase, mitochondrial"/>
    <property type="match status" value="1"/>
</dbReference>
<dbReference type="InterPro" id="IPR036259">
    <property type="entry name" value="MFS_trans_sf"/>
</dbReference>
<feature type="transmembrane region" description="Helical" evidence="20">
    <location>
        <begin position="119"/>
        <end position="139"/>
    </location>
</feature>
<evidence type="ECO:0000256" key="17">
    <source>
        <dbReference type="ARBA" id="ARBA00032706"/>
    </source>
</evidence>
<dbReference type="CDD" id="cd01582">
    <property type="entry name" value="Homoaconitase"/>
    <property type="match status" value="1"/>
</dbReference>
<dbReference type="GO" id="GO:0046872">
    <property type="term" value="F:metal ion binding"/>
    <property type="evidence" value="ECO:0007669"/>
    <property type="project" value="UniProtKB-UniRule"/>
</dbReference>
<dbReference type="InterPro" id="IPR011701">
    <property type="entry name" value="MFS"/>
</dbReference>
<evidence type="ECO:0000256" key="5">
    <source>
        <dbReference type="ARBA" id="ARBA00007185"/>
    </source>
</evidence>
<keyword evidence="20" id="KW-0812">Transmembrane</keyword>
<feature type="transmembrane region" description="Helical" evidence="20">
    <location>
        <begin position="49"/>
        <end position="66"/>
    </location>
</feature>
<dbReference type="InterPro" id="IPR015928">
    <property type="entry name" value="Aconitase/3IPM_dehydase_swvl"/>
</dbReference>
<feature type="transmembrane region" description="Helical" evidence="20">
    <location>
        <begin position="179"/>
        <end position="200"/>
    </location>
</feature>
<dbReference type="Pfam" id="PF00330">
    <property type="entry name" value="Aconitase"/>
    <property type="match status" value="1"/>
</dbReference>
<dbReference type="Gene3D" id="1.20.1250.20">
    <property type="entry name" value="MFS general substrate transporter like domains"/>
    <property type="match status" value="2"/>
</dbReference>
<keyword evidence="20" id="KW-0472">Membrane</keyword>
<feature type="transmembrane region" description="Helical" evidence="20">
    <location>
        <begin position="438"/>
        <end position="458"/>
    </location>
</feature>
<keyword evidence="11 18" id="KW-0408">Iron</keyword>
<name>A0A0D2IJM6_CLAB1</name>
<feature type="domain" description="Major facilitator superfamily (MFS) profile" evidence="21">
    <location>
        <begin position="53"/>
        <end position="463"/>
    </location>
</feature>
<dbReference type="InterPro" id="IPR004418">
    <property type="entry name" value="Homoaconitase_mito"/>
</dbReference>
<dbReference type="GO" id="GO:0051539">
    <property type="term" value="F:4 iron, 4 sulfur cluster binding"/>
    <property type="evidence" value="ECO:0007669"/>
    <property type="project" value="UniProtKB-UniRule"/>
</dbReference>
<dbReference type="EMBL" id="KN846982">
    <property type="protein sequence ID" value="KIW96949.1"/>
    <property type="molecule type" value="Genomic_DNA"/>
</dbReference>
<evidence type="ECO:0000256" key="10">
    <source>
        <dbReference type="ARBA" id="ARBA00022946"/>
    </source>
</evidence>
<comment type="pathway">
    <text evidence="4 18">Amino-acid biosynthesis; L-lysine biosynthesis via AAA pathway; L-alpha-aminoadipate from 2-oxoglutarate: step 3/5.</text>
</comment>
<dbReference type="FunFam" id="3.30.499.10:FF:000013">
    <property type="entry name" value="Homoaconitase, mitochondrial"/>
    <property type="match status" value="1"/>
</dbReference>
<evidence type="ECO:0000256" key="2">
    <source>
        <dbReference type="ARBA" id="ARBA00004141"/>
    </source>
</evidence>